<accession>A0ABD1U6W5</accession>
<gene>
    <name evidence="1" type="ORF">Fot_24657</name>
</gene>
<organism evidence="1 2">
    <name type="scientific">Forsythia ovata</name>
    <dbReference type="NCBI Taxonomy" id="205694"/>
    <lineage>
        <taxon>Eukaryota</taxon>
        <taxon>Viridiplantae</taxon>
        <taxon>Streptophyta</taxon>
        <taxon>Embryophyta</taxon>
        <taxon>Tracheophyta</taxon>
        <taxon>Spermatophyta</taxon>
        <taxon>Magnoliopsida</taxon>
        <taxon>eudicotyledons</taxon>
        <taxon>Gunneridae</taxon>
        <taxon>Pentapetalae</taxon>
        <taxon>asterids</taxon>
        <taxon>lamiids</taxon>
        <taxon>Lamiales</taxon>
        <taxon>Oleaceae</taxon>
        <taxon>Forsythieae</taxon>
        <taxon>Forsythia</taxon>
    </lineage>
</organism>
<reference evidence="2" key="1">
    <citation type="submission" date="2024-07" db="EMBL/GenBank/DDBJ databases">
        <title>Two chromosome-level genome assemblies of Korean endemic species Abeliophyllum distichum and Forsythia ovata (Oleaceae).</title>
        <authorList>
            <person name="Jang H."/>
        </authorList>
    </citation>
    <scope>NUCLEOTIDE SEQUENCE [LARGE SCALE GENOMIC DNA]</scope>
</reference>
<evidence type="ECO:0000313" key="2">
    <source>
        <dbReference type="Proteomes" id="UP001604277"/>
    </source>
</evidence>
<comment type="caution">
    <text evidence="1">The sequence shown here is derived from an EMBL/GenBank/DDBJ whole genome shotgun (WGS) entry which is preliminary data.</text>
</comment>
<name>A0ABD1U6W5_9LAMI</name>
<dbReference type="EMBL" id="JBFOLJ010000007">
    <property type="protein sequence ID" value="KAL2520734.1"/>
    <property type="molecule type" value="Genomic_DNA"/>
</dbReference>
<sequence>MGGQGFESLGTRKKSSLEPNLQWTVRKLTAHGIAPGRKACRGKSVVVTKKCAFFVTTTDFPLQAFRPGAIPYGIPNLSILRIPFKLPFQYVDNFPRVTVTNFGSLLGVIFETKRAQVIER</sequence>
<proteinExistence type="predicted"/>
<dbReference type="Proteomes" id="UP001604277">
    <property type="component" value="Unassembled WGS sequence"/>
</dbReference>
<keyword evidence="2" id="KW-1185">Reference proteome</keyword>
<dbReference type="AlphaFoldDB" id="A0ABD1U6W5"/>
<protein>
    <submittedName>
        <fullName evidence="1">Uncharacterized protein</fullName>
    </submittedName>
</protein>
<evidence type="ECO:0000313" key="1">
    <source>
        <dbReference type="EMBL" id="KAL2520734.1"/>
    </source>
</evidence>